<evidence type="ECO:0000313" key="1">
    <source>
        <dbReference type="EMBL" id="KAF0311187.1"/>
    </source>
</evidence>
<reference evidence="1 2" key="1">
    <citation type="submission" date="2019-07" db="EMBL/GenBank/DDBJ databases">
        <title>Draft genome assembly of a fouling barnacle, Amphibalanus amphitrite (Darwin, 1854): The first reference genome for Thecostraca.</title>
        <authorList>
            <person name="Kim W."/>
        </authorList>
    </citation>
    <scope>NUCLEOTIDE SEQUENCE [LARGE SCALE GENOMIC DNA]</scope>
    <source>
        <strain evidence="1">SNU_AA5</strain>
        <tissue evidence="1">Soma without cirri and trophi</tissue>
    </source>
</reference>
<comment type="caution">
    <text evidence="1">The sequence shown here is derived from an EMBL/GenBank/DDBJ whole genome shotgun (WGS) entry which is preliminary data.</text>
</comment>
<dbReference type="EMBL" id="VIIS01000256">
    <property type="protein sequence ID" value="KAF0311187.1"/>
    <property type="molecule type" value="Genomic_DNA"/>
</dbReference>
<gene>
    <name evidence="1" type="ORF">FJT64_017968</name>
</gene>
<evidence type="ECO:0000313" key="2">
    <source>
        <dbReference type="Proteomes" id="UP000440578"/>
    </source>
</evidence>
<sequence length="138" mass="15335">MRVVMAGNPHIAYKAKPQQLYGSKIAIISMCLSLHVNSTPAFPLTSQEADDINTLSDGKYYFIGAWRAFGDTKFTDMSSGRRASIHGARFWNETASLYPGESCLLSGYKSFIILPCVGWWMDGVICQMERPIDDTIGK</sequence>
<keyword evidence="2" id="KW-1185">Reference proteome</keyword>
<organism evidence="1 2">
    <name type="scientific">Amphibalanus amphitrite</name>
    <name type="common">Striped barnacle</name>
    <name type="synonym">Balanus amphitrite</name>
    <dbReference type="NCBI Taxonomy" id="1232801"/>
    <lineage>
        <taxon>Eukaryota</taxon>
        <taxon>Metazoa</taxon>
        <taxon>Ecdysozoa</taxon>
        <taxon>Arthropoda</taxon>
        <taxon>Crustacea</taxon>
        <taxon>Multicrustacea</taxon>
        <taxon>Cirripedia</taxon>
        <taxon>Thoracica</taxon>
        <taxon>Thoracicalcarea</taxon>
        <taxon>Balanomorpha</taxon>
        <taxon>Balanoidea</taxon>
        <taxon>Balanidae</taxon>
        <taxon>Amphibalaninae</taxon>
        <taxon>Amphibalanus</taxon>
    </lineage>
</organism>
<proteinExistence type="predicted"/>
<protein>
    <submittedName>
        <fullName evidence="1">Uncharacterized protein</fullName>
    </submittedName>
</protein>
<dbReference type="Proteomes" id="UP000440578">
    <property type="component" value="Unassembled WGS sequence"/>
</dbReference>
<dbReference type="AlphaFoldDB" id="A0A6A4WVK8"/>
<accession>A0A6A4WVK8</accession>
<name>A0A6A4WVK8_AMPAM</name>